<proteinExistence type="predicted"/>
<organism evidence="1 2">
    <name type="scientific">Acetobacter vaccinii</name>
    <dbReference type="NCBI Taxonomy" id="2592655"/>
    <lineage>
        <taxon>Bacteria</taxon>
        <taxon>Pseudomonadati</taxon>
        <taxon>Pseudomonadota</taxon>
        <taxon>Alphaproteobacteria</taxon>
        <taxon>Acetobacterales</taxon>
        <taxon>Acetobacteraceae</taxon>
        <taxon>Acetobacter</taxon>
    </lineage>
</organism>
<evidence type="ECO:0000313" key="2">
    <source>
        <dbReference type="Proteomes" id="UP000324536"/>
    </source>
</evidence>
<accession>A0A5C1YTD6</accession>
<name>A0A5C1YTD6_9PROT</name>
<dbReference type="Proteomes" id="UP000324536">
    <property type="component" value="Chromosome"/>
</dbReference>
<gene>
    <name evidence="1" type="ORF">FLP30_02620</name>
</gene>
<dbReference type="OrthoDB" id="7280660at2"/>
<protein>
    <submittedName>
        <fullName evidence="1">Uncharacterized protein</fullName>
    </submittedName>
</protein>
<dbReference type="KEGG" id="acek:FLP30_02620"/>
<reference evidence="1 2" key="1">
    <citation type="submission" date="2019-09" db="EMBL/GenBank/DDBJ databases">
        <title>Genome sequencing of strain KACC 21233.</title>
        <authorList>
            <person name="Heo J."/>
            <person name="Kim S.-J."/>
            <person name="Kim J.-S."/>
            <person name="Hong S.-B."/>
            <person name="Kwon S.-W."/>
        </authorList>
    </citation>
    <scope>NUCLEOTIDE SEQUENCE [LARGE SCALE GENOMIC DNA]</scope>
    <source>
        <strain evidence="1 2">KACC 21233</strain>
    </source>
</reference>
<dbReference type="AlphaFoldDB" id="A0A5C1YTD6"/>
<keyword evidence="2" id="KW-1185">Reference proteome</keyword>
<dbReference type="EMBL" id="CP043506">
    <property type="protein sequence ID" value="QEO18510.1"/>
    <property type="molecule type" value="Genomic_DNA"/>
</dbReference>
<sequence>MPRTRFLPDELRLSIVPSSTLVHGSGLRRERSSCDGFLYLVAPLEQAENFLLDGLPLNRRTPLMLTEHTGIPPWLAKLAEDRMDTPGTQDVVLRLRRIMVEDALEPEPDHSAEFASPCYLLCGC</sequence>
<evidence type="ECO:0000313" key="1">
    <source>
        <dbReference type="EMBL" id="QEO18510.1"/>
    </source>
</evidence>